<dbReference type="AlphaFoldDB" id="A0A183J8Z4"/>
<protein>
    <submittedName>
        <fullName evidence="3">Robl_LC7 domain-containing protein</fullName>
    </submittedName>
</protein>
<evidence type="ECO:0000313" key="1">
    <source>
        <dbReference type="EMBL" id="VDP47477.1"/>
    </source>
</evidence>
<sequence length="87" mass="9823">MTPPLQPQPGNKAVAITQFGEAVTFRADLLGKLNTAHVVVLRRRGEHFVVVRQRRVNDILDRPPLSAFPATARTEERVVEERLTVIR</sequence>
<accession>A0A183J8Z4</accession>
<organism evidence="3">
    <name type="scientific">Soboliphyme baturini</name>
    <dbReference type="NCBI Taxonomy" id="241478"/>
    <lineage>
        <taxon>Eukaryota</taxon>
        <taxon>Metazoa</taxon>
        <taxon>Ecdysozoa</taxon>
        <taxon>Nematoda</taxon>
        <taxon>Enoplea</taxon>
        <taxon>Dorylaimia</taxon>
        <taxon>Dioctophymatida</taxon>
        <taxon>Dioctophymatoidea</taxon>
        <taxon>Soboliphymatidae</taxon>
        <taxon>Soboliphyme</taxon>
    </lineage>
</organism>
<reference evidence="1 2" key="2">
    <citation type="submission" date="2018-11" db="EMBL/GenBank/DDBJ databases">
        <authorList>
            <consortium name="Pathogen Informatics"/>
        </authorList>
    </citation>
    <scope>NUCLEOTIDE SEQUENCE [LARGE SCALE GENOMIC DNA]</scope>
</reference>
<keyword evidence="2" id="KW-1185">Reference proteome</keyword>
<dbReference type="EMBL" id="UZAM01017510">
    <property type="protein sequence ID" value="VDP47477.1"/>
    <property type="molecule type" value="Genomic_DNA"/>
</dbReference>
<proteinExistence type="predicted"/>
<evidence type="ECO:0000313" key="3">
    <source>
        <dbReference type="WBParaSite" id="SBAD_0001274801-mRNA-1"/>
    </source>
</evidence>
<reference evidence="3" key="1">
    <citation type="submission" date="2016-06" db="UniProtKB">
        <authorList>
            <consortium name="WormBaseParasite"/>
        </authorList>
    </citation>
    <scope>IDENTIFICATION</scope>
</reference>
<name>A0A183J8Z4_9BILA</name>
<gene>
    <name evidence="1" type="ORF">SBAD_LOCUS12342</name>
</gene>
<evidence type="ECO:0000313" key="2">
    <source>
        <dbReference type="Proteomes" id="UP000270296"/>
    </source>
</evidence>
<dbReference type="Proteomes" id="UP000270296">
    <property type="component" value="Unassembled WGS sequence"/>
</dbReference>
<dbReference type="WBParaSite" id="SBAD_0001274801-mRNA-1">
    <property type="protein sequence ID" value="SBAD_0001274801-mRNA-1"/>
    <property type="gene ID" value="SBAD_0001274801"/>
</dbReference>